<gene>
    <name evidence="1" type="ORF">HUW51_05760</name>
</gene>
<keyword evidence="2" id="KW-1185">Reference proteome</keyword>
<dbReference type="KEGG" id="aswu:HUW51_05760"/>
<dbReference type="InterPro" id="IPR032342">
    <property type="entry name" value="DUF4861"/>
</dbReference>
<reference evidence="1 2" key="1">
    <citation type="journal article" date="2018" name="Int. J. Syst. Evol. Microbiol.">
        <title>Adhaeribacter swui sp. nov., isolated from wet mud.</title>
        <authorList>
            <person name="Kim D.U."/>
            <person name="Kim K.W."/>
            <person name="Kang M.S."/>
            <person name="Kim J.Y."/>
            <person name="Jang J.H."/>
            <person name="Kim M.K."/>
        </authorList>
    </citation>
    <scope>NUCLEOTIDE SEQUENCE [LARGE SCALE GENOMIC DNA]</scope>
    <source>
        <strain evidence="1 2">KCTC 52873</strain>
    </source>
</reference>
<dbReference type="Pfam" id="PF16153">
    <property type="entry name" value="DUF4861"/>
    <property type="match status" value="1"/>
</dbReference>
<name>A0A7G7G527_9BACT</name>
<evidence type="ECO:0000313" key="2">
    <source>
        <dbReference type="Proteomes" id="UP000515237"/>
    </source>
</evidence>
<dbReference type="AlphaFoldDB" id="A0A7G7G527"/>
<organism evidence="1 2">
    <name type="scientific">Adhaeribacter swui</name>
    <dbReference type="NCBI Taxonomy" id="2086471"/>
    <lineage>
        <taxon>Bacteria</taxon>
        <taxon>Pseudomonadati</taxon>
        <taxon>Bacteroidota</taxon>
        <taxon>Cytophagia</taxon>
        <taxon>Cytophagales</taxon>
        <taxon>Hymenobacteraceae</taxon>
        <taxon>Adhaeribacter</taxon>
    </lineage>
</organism>
<dbReference type="Proteomes" id="UP000515237">
    <property type="component" value="Chromosome"/>
</dbReference>
<dbReference type="RefSeq" id="WP_185273041.1">
    <property type="nucleotide sequence ID" value="NZ_CP055156.1"/>
</dbReference>
<sequence>MQNFTLTRKMVIASMLLVLIGIFAFHTKEPVVYFSVKNNLNRARTSETISIPVSKINKLVKAFGAAQLQIKDVTTDSVLVSQPLDNNGDGTIDEILFQINIPANAEKKFSVSGRQPGAAAPRSKLTTYARFVPERTDDFAWENDRVAFRTYGPVAQQLVEQNKPGGTLTSGIDAWLKRVNYPIIDKWYRNNSTQGGSYHVDHGEGYDPYQVGPSRGVGGIGVFLNDSLYVSKNFVQYKILATGPIRTLFELTYAPWQAGNSIIQEKKRISLDLGSNLTRYEVTLRSNQTLPNVTVGIALHDKKGEVKVNPSQGWFRYWEPMDDAFLGTGIVVSPAAVQQYKDWRVKAKDHSQLLVITKPQKNTIVYYAGFGWTKSENFKNQAEWDAYLQTFAQCKASPLQLTLKK</sequence>
<dbReference type="EMBL" id="CP055156">
    <property type="protein sequence ID" value="QNF32261.1"/>
    <property type="molecule type" value="Genomic_DNA"/>
</dbReference>
<protein>
    <submittedName>
        <fullName evidence="1">DUF4861 domain-containing protein</fullName>
    </submittedName>
</protein>
<proteinExistence type="predicted"/>
<accession>A0A7G7G527</accession>
<evidence type="ECO:0000313" key="1">
    <source>
        <dbReference type="EMBL" id="QNF32261.1"/>
    </source>
</evidence>